<evidence type="ECO:0000313" key="6">
    <source>
        <dbReference type="Proteomes" id="UP000031938"/>
    </source>
</evidence>
<feature type="domain" description="CdaR GGDEF-like" evidence="4">
    <location>
        <begin position="288"/>
        <end position="419"/>
    </location>
</feature>
<accession>A0A0C2W7C7</accession>
<sequence length="537" mass="61405">MFMKDLLNLPVFSGAVVAGGREGLDHEVNTVNMMDAPDIISYLKPNELLVTTAFHLKDNPSSLIDLLEKMHKQGCAGLGIKTKRFLNTIPPQAVDLANRYNIPIIDIPNETSLGDIVHQSLSCILDTRTTELHQAMKAHQQFTQLSIKGKGLDKILQSLSGLIGSPMTLLNHQLRPFISTGSLEDPVYSLFAGIGAFLPKISFTSFSLHDNGTQKTFTLFPISTHKKQPSYLAVHRFIPQTDRSAVLTIEQAANVIAFELMKENALKQKTQRLRNEFFTNFMNNAFSSSEEILNRAKEFSLSNENRFFCAAGRIDQPDKSFSLAEHQWESELIYDTIEEEIQRAEEKMQLFVSEDKFIILMETKENWQDNEYSFLSFLKAIQSAVETMLQKTISFGINTYAEQLVRLPESYKEAVNALSYGAMLGKNEFIESYQPKEVSEILRMIPYEQMEQFYQNTFQGLVNEPKKDYDLLMQTLSVYLESHCQLSETAKRLFIHRNTVIYRLEKCEELLGRSLKDPEQTLCLRLAFRIKVLLENR</sequence>
<feature type="domain" description="PucR C-terminal helix-turn-helix" evidence="3">
    <location>
        <begin position="472"/>
        <end position="530"/>
    </location>
</feature>
<dbReference type="InterPro" id="IPR041522">
    <property type="entry name" value="CdaR_GGDEF"/>
</dbReference>
<dbReference type="PANTHER" id="PTHR33744">
    <property type="entry name" value="CARBOHYDRATE DIACID REGULATOR"/>
    <property type="match status" value="1"/>
</dbReference>
<dbReference type="PANTHER" id="PTHR33744:SF1">
    <property type="entry name" value="DNA-BINDING TRANSCRIPTIONAL ACTIVATOR ADER"/>
    <property type="match status" value="1"/>
</dbReference>
<evidence type="ECO:0000256" key="1">
    <source>
        <dbReference type="ARBA" id="ARBA00006754"/>
    </source>
</evidence>
<dbReference type="PATRIC" id="fig|889306.3.peg.317"/>
<dbReference type="AlphaFoldDB" id="A0A0C2W7C7"/>
<name>A0A0C2W7C7_9BACL</name>
<dbReference type="EMBL" id="JXRP01000006">
    <property type="protein sequence ID" value="KIL51943.1"/>
    <property type="molecule type" value="Genomic_DNA"/>
</dbReference>
<dbReference type="InterPro" id="IPR012914">
    <property type="entry name" value="PucR_dom"/>
</dbReference>
<evidence type="ECO:0000259" key="2">
    <source>
        <dbReference type="Pfam" id="PF07905"/>
    </source>
</evidence>
<evidence type="ECO:0000313" key="5">
    <source>
        <dbReference type="EMBL" id="KIL51943.1"/>
    </source>
</evidence>
<dbReference type="STRING" id="889306.KP78_03130"/>
<comment type="caution">
    <text evidence="5">The sequence shown here is derived from an EMBL/GenBank/DDBJ whole genome shotgun (WGS) entry which is preliminary data.</text>
</comment>
<dbReference type="Pfam" id="PF07905">
    <property type="entry name" value="PucR"/>
    <property type="match status" value="1"/>
</dbReference>
<dbReference type="InterPro" id="IPR042070">
    <property type="entry name" value="PucR_C-HTH_sf"/>
</dbReference>
<dbReference type="InterPro" id="IPR025736">
    <property type="entry name" value="PucR_C-HTH_dom"/>
</dbReference>
<dbReference type="Pfam" id="PF17853">
    <property type="entry name" value="GGDEF_2"/>
    <property type="match status" value="1"/>
</dbReference>
<dbReference type="OrthoDB" id="142218at2"/>
<comment type="similarity">
    <text evidence="1">Belongs to the CdaR family.</text>
</comment>
<proteinExistence type="inferred from homology"/>
<evidence type="ECO:0000259" key="3">
    <source>
        <dbReference type="Pfam" id="PF13556"/>
    </source>
</evidence>
<dbReference type="InterPro" id="IPR051448">
    <property type="entry name" value="CdaR-like_regulators"/>
</dbReference>
<dbReference type="Gene3D" id="1.10.10.2840">
    <property type="entry name" value="PucR C-terminal helix-turn-helix domain"/>
    <property type="match status" value="1"/>
</dbReference>
<gene>
    <name evidence="5" type="ORF">KP78_03130</name>
</gene>
<protein>
    <recommendedName>
        <fullName evidence="7">PucR family transcriptional regulator</fullName>
    </recommendedName>
</protein>
<dbReference type="Proteomes" id="UP000031938">
    <property type="component" value="Unassembled WGS sequence"/>
</dbReference>
<evidence type="ECO:0000259" key="4">
    <source>
        <dbReference type="Pfam" id="PF17853"/>
    </source>
</evidence>
<keyword evidence="6" id="KW-1185">Reference proteome</keyword>
<dbReference type="RefSeq" id="WP_041085699.1">
    <property type="nucleotide sequence ID" value="NZ_JXRP01000006.1"/>
</dbReference>
<reference evidence="5 6" key="1">
    <citation type="submission" date="2015-01" db="EMBL/GenBank/DDBJ databases">
        <title>Genome sequencing of Jeotgalibacillus soli.</title>
        <authorList>
            <person name="Goh K.M."/>
            <person name="Chan K.-G."/>
            <person name="Yaakop A.S."/>
            <person name="Ee R."/>
            <person name="Gan H.M."/>
            <person name="Chan C.S."/>
        </authorList>
    </citation>
    <scope>NUCLEOTIDE SEQUENCE [LARGE SCALE GENOMIC DNA]</scope>
    <source>
        <strain evidence="5 6">P9</strain>
    </source>
</reference>
<evidence type="ECO:0008006" key="7">
    <source>
        <dbReference type="Google" id="ProtNLM"/>
    </source>
</evidence>
<organism evidence="5 6">
    <name type="scientific">Jeotgalibacillus soli</name>
    <dbReference type="NCBI Taxonomy" id="889306"/>
    <lineage>
        <taxon>Bacteria</taxon>
        <taxon>Bacillati</taxon>
        <taxon>Bacillota</taxon>
        <taxon>Bacilli</taxon>
        <taxon>Bacillales</taxon>
        <taxon>Caryophanaceae</taxon>
        <taxon>Jeotgalibacillus</taxon>
    </lineage>
</organism>
<dbReference type="Pfam" id="PF13556">
    <property type="entry name" value="HTH_30"/>
    <property type="match status" value="1"/>
</dbReference>
<feature type="domain" description="Purine catabolism PurC-like" evidence="2">
    <location>
        <begin position="5"/>
        <end position="121"/>
    </location>
</feature>